<evidence type="ECO:0000256" key="4">
    <source>
        <dbReference type="ARBA" id="ARBA00047960"/>
    </source>
</evidence>
<dbReference type="PANTHER" id="PTHR11571">
    <property type="entry name" value="GLUTATHIONE S-TRANSFERASE"/>
    <property type="match status" value="1"/>
</dbReference>
<dbReference type="InterPro" id="IPR036282">
    <property type="entry name" value="Glutathione-S-Trfase_C_sf"/>
</dbReference>
<dbReference type="SFLD" id="SFLDG00363">
    <property type="entry name" value="AMPS_(cytGST):_Alpha-__Mu-__Pi"/>
    <property type="match status" value="1"/>
</dbReference>
<dbReference type="FunFam" id="1.20.1050.10:FF:000030">
    <property type="entry name" value="Glutathione S-transferase S1"/>
    <property type="match status" value="1"/>
</dbReference>
<dbReference type="Pfam" id="PF14497">
    <property type="entry name" value="GST_C_3"/>
    <property type="match status" value="1"/>
</dbReference>
<dbReference type="InterPro" id="IPR040079">
    <property type="entry name" value="Glutathione_S-Trfase"/>
</dbReference>
<evidence type="ECO:0000313" key="7">
    <source>
        <dbReference type="EMBL" id="OQV12492.1"/>
    </source>
</evidence>
<proteinExistence type="inferred from homology"/>
<keyword evidence="2" id="KW-0808">Transferase</keyword>
<dbReference type="AlphaFoldDB" id="A0A1W0WBE7"/>
<comment type="catalytic activity">
    <reaction evidence="4">
        <text>RX + glutathione = an S-substituted glutathione + a halide anion + H(+)</text>
        <dbReference type="Rhea" id="RHEA:16437"/>
        <dbReference type="ChEBI" id="CHEBI:15378"/>
        <dbReference type="ChEBI" id="CHEBI:16042"/>
        <dbReference type="ChEBI" id="CHEBI:17792"/>
        <dbReference type="ChEBI" id="CHEBI:57925"/>
        <dbReference type="ChEBI" id="CHEBI:90779"/>
        <dbReference type="EC" id="2.5.1.18"/>
    </reaction>
</comment>
<evidence type="ECO:0000256" key="2">
    <source>
        <dbReference type="ARBA" id="ARBA00022679"/>
    </source>
</evidence>
<dbReference type="Gene3D" id="1.20.1050.10">
    <property type="match status" value="1"/>
</dbReference>
<dbReference type="InterPro" id="IPR004045">
    <property type="entry name" value="Glutathione_S-Trfase_N"/>
</dbReference>
<dbReference type="PROSITE" id="PS50405">
    <property type="entry name" value="GST_CTER"/>
    <property type="match status" value="1"/>
</dbReference>
<dbReference type="EMBL" id="MTYJ01000143">
    <property type="protein sequence ID" value="OQV12492.1"/>
    <property type="molecule type" value="Genomic_DNA"/>
</dbReference>
<dbReference type="Gene3D" id="3.40.30.10">
    <property type="entry name" value="Glutaredoxin"/>
    <property type="match status" value="1"/>
</dbReference>
<dbReference type="CDD" id="cd03039">
    <property type="entry name" value="GST_N_Sigma_like"/>
    <property type="match status" value="1"/>
</dbReference>
<comment type="caution">
    <text evidence="7">The sequence shown here is derived from an EMBL/GenBank/DDBJ whole genome shotgun (WGS) entry which is preliminary data.</text>
</comment>
<keyword evidence="8" id="KW-1185">Reference proteome</keyword>
<dbReference type="PANTHER" id="PTHR11571:SF224">
    <property type="entry name" value="HEMATOPOIETIC PROSTAGLANDIN D SYNTHASE"/>
    <property type="match status" value="1"/>
</dbReference>
<dbReference type="SFLD" id="SFLDG01205">
    <property type="entry name" value="AMPS.1"/>
    <property type="match status" value="1"/>
</dbReference>
<evidence type="ECO:0000256" key="3">
    <source>
        <dbReference type="ARBA" id="ARBA00038317"/>
    </source>
</evidence>
<reference evidence="8" key="1">
    <citation type="submission" date="2017-01" db="EMBL/GenBank/DDBJ databases">
        <title>Comparative genomics of anhydrobiosis in the tardigrade Hypsibius dujardini.</title>
        <authorList>
            <person name="Yoshida Y."/>
            <person name="Koutsovoulos G."/>
            <person name="Laetsch D."/>
            <person name="Stevens L."/>
            <person name="Kumar S."/>
            <person name="Horikawa D."/>
            <person name="Ishino K."/>
            <person name="Komine S."/>
            <person name="Tomita M."/>
            <person name="Blaxter M."/>
            <person name="Arakawa K."/>
        </authorList>
    </citation>
    <scope>NUCLEOTIDE SEQUENCE [LARGE SCALE GENOMIC DNA]</scope>
    <source>
        <strain evidence="8">Z151</strain>
    </source>
</reference>
<dbReference type="PROSITE" id="PS50404">
    <property type="entry name" value="GST_NTER"/>
    <property type="match status" value="1"/>
</dbReference>
<evidence type="ECO:0000259" key="5">
    <source>
        <dbReference type="PROSITE" id="PS50404"/>
    </source>
</evidence>
<dbReference type="SMR" id="A0A1W0WBE7"/>
<feature type="domain" description="GST N-terminal" evidence="5">
    <location>
        <begin position="2"/>
        <end position="80"/>
    </location>
</feature>
<comment type="similarity">
    <text evidence="3">Belongs to the GST superfamily. Sigma family.</text>
</comment>
<accession>A0A1W0WBE7</accession>
<dbReference type="EC" id="2.5.1.18" evidence="1"/>
<dbReference type="Pfam" id="PF02798">
    <property type="entry name" value="GST_N"/>
    <property type="match status" value="1"/>
</dbReference>
<dbReference type="GO" id="GO:0004364">
    <property type="term" value="F:glutathione transferase activity"/>
    <property type="evidence" value="ECO:0007669"/>
    <property type="project" value="UniProtKB-EC"/>
</dbReference>
<dbReference type="InterPro" id="IPR036249">
    <property type="entry name" value="Thioredoxin-like_sf"/>
</dbReference>
<dbReference type="InterPro" id="IPR004046">
    <property type="entry name" value="GST_C"/>
</dbReference>
<name>A0A1W0WBE7_HYPEX</name>
<dbReference type="GO" id="GO:0006749">
    <property type="term" value="P:glutathione metabolic process"/>
    <property type="evidence" value="ECO:0007669"/>
    <property type="project" value="TreeGrafter"/>
</dbReference>
<feature type="domain" description="GST C-terminal" evidence="6">
    <location>
        <begin position="82"/>
        <end position="209"/>
    </location>
</feature>
<sequence>MARYKLIYFKGRARAELIRLIFHAAGEEFEDVQLDDQSWQQIRTTSPTGSLPMLVIDGNEQLVQSMAIARFVAREFGLAGNDRFQQALVDSVADAMNDLLGDVVEVTFEDDSRRKKERIRRFHDRSFPETASFLERFIDKYGGNSGYAVGDELTYADLTIYNTLDQIVIAGVAGWKDFERYPRIHEIVRRIEDTPRFAEYLKSRPTASF</sequence>
<dbReference type="SUPFAM" id="SSF47616">
    <property type="entry name" value="GST C-terminal domain-like"/>
    <property type="match status" value="1"/>
</dbReference>
<evidence type="ECO:0000259" key="6">
    <source>
        <dbReference type="PROSITE" id="PS50405"/>
    </source>
</evidence>
<gene>
    <name evidence="7" type="ORF">BV898_13218</name>
</gene>
<dbReference type="InterPro" id="IPR010987">
    <property type="entry name" value="Glutathione-S-Trfase_C-like"/>
</dbReference>
<dbReference type="SFLD" id="SFLDS00019">
    <property type="entry name" value="Glutathione_Transferase_(cytos"/>
    <property type="match status" value="1"/>
</dbReference>
<dbReference type="Proteomes" id="UP000192578">
    <property type="component" value="Unassembled WGS sequence"/>
</dbReference>
<evidence type="ECO:0000256" key="1">
    <source>
        <dbReference type="ARBA" id="ARBA00012452"/>
    </source>
</evidence>
<protein>
    <recommendedName>
        <fullName evidence="1">glutathione transferase</fullName>
        <ecNumber evidence="1">2.5.1.18</ecNumber>
    </recommendedName>
</protein>
<dbReference type="SUPFAM" id="SSF52833">
    <property type="entry name" value="Thioredoxin-like"/>
    <property type="match status" value="1"/>
</dbReference>
<dbReference type="OrthoDB" id="414243at2759"/>
<dbReference type="InterPro" id="IPR050213">
    <property type="entry name" value="GST_superfamily"/>
</dbReference>
<evidence type="ECO:0000313" key="8">
    <source>
        <dbReference type="Proteomes" id="UP000192578"/>
    </source>
</evidence>
<organism evidence="7 8">
    <name type="scientific">Hypsibius exemplaris</name>
    <name type="common">Freshwater tardigrade</name>
    <dbReference type="NCBI Taxonomy" id="2072580"/>
    <lineage>
        <taxon>Eukaryota</taxon>
        <taxon>Metazoa</taxon>
        <taxon>Ecdysozoa</taxon>
        <taxon>Tardigrada</taxon>
        <taxon>Eutardigrada</taxon>
        <taxon>Parachela</taxon>
        <taxon>Hypsibioidea</taxon>
        <taxon>Hypsibiidae</taxon>
        <taxon>Hypsibius</taxon>
    </lineage>
</organism>
<dbReference type="CDD" id="cd03192">
    <property type="entry name" value="GST_C_Sigma_like"/>
    <property type="match status" value="1"/>
</dbReference>